<reference evidence="14" key="1">
    <citation type="submission" date="2025-08" db="UniProtKB">
        <authorList>
            <consortium name="Ensembl"/>
        </authorList>
    </citation>
    <scope>IDENTIFICATION</scope>
</reference>
<evidence type="ECO:0000256" key="11">
    <source>
        <dbReference type="ARBA" id="ARBA00078012"/>
    </source>
</evidence>
<protein>
    <recommendedName>
        <fullName evidence="9">Cleavage stimulation factor subunit 3</fullName>
    </recommendedName>
    <alternativeName>
        <fullName evidence="10">CF-1 77 kDa subunit</fullName>
    </alternativeName>
    <alternativeName>
        <fullName evidence="11">Cleavage stimulation factor 77 kDa subunit</fullName>
    </alternativeName>
</protein>
<proteinExistence type="predicted"/>
<gene>
    <name evidence="14" type="primary">cstf3</name>
</gene>
<feature type="domain" description="Suppressor of forked" evidence="13">
    <location>
        <begin position="17"/>
        <end position="541"/>
    </location>
</feature>
<evidence type="ECO:0000256" key="1">
    <source>
        <dbReference type="ARBA" id="ARBA00004123"/>
    </source>
</evidence>
<dbReference type="Ensembl" id="ENSSTUT00000067292.1">
    <property type="protein sequence ID" value="ENSSTUP00000063768.1"/>
    <property type="gene ID" value="ENSSTUG00000027245.1"/>
</dbReference>
<dbReference type="Proteomes" id="UP000472277">
    <property type="component" value="Chromosome 12"/>
</dbReference>
<dbReference type="FunFam" id="1.25.40.1040:FF:000002">
    <property type="entry name" value="Cleavage stimulation factor subunit 3"/>
    <property type="match status" value="1"/>
</dbReference>
<comment type="function">
    <text evidence="7">One of the multiple factors required for polyadenylation and 3'-end cleavage of mammalian pre-mRNAs.</text>
</comment>
<evidence type="ECO:0000256" key="8">
    <source>
        <dbReference type="ARBA" id="ARBA00062648"/>
    </source>
</evidence>
<feature type="region of interest" description="Disordered" evidence="12">
    <location>
        <begin position="626"/>
        <end position="681"/>
    </location>
</feature>
<evidence type="ECO:0000313" key="14">
    <source>
        <dbReference type="Ensembl" id="ENSSTUP00000063768.1"/>
    </source>
</evidence>
<dbReference type="SMART" id="SM00386">
    <property type="entry name" value="HAT"/>
    <property type="match status" value="11"/>
</dbReference>
<dbReference type="PANTHER" id="PTHR19980">
    <property type="entry name" value="RNA CLEAVAGE STIMULATION FACTOR"/>
    <property type="match status" value="1"/>
</dbReference>
<evidence type="ECO:0000256" key="9">
    <source>
        <dbReference type="ARBA" id="ARBA00074328"/>
    </source>
</evidence>
<organism evidence="14 15">
    <name type="scientific">Salmo trutta</name>
    <name type="common">Brown trout</name>
    <dbReference type="NCBI Taxonomy" id="8032"/>
    <lineage>
        <taxon>Eukaryota</taxon>
        <taxon>Metazoa</taxon>
        <taxon>Chordata</taxon>
        <taxon>Craniata</taxon>
        <taxon>Vertebrata</taxon>
        <taxon>Euteleostomi</taxon>
        <taxon>Actinopterygii</taxon>
        <taxon>Neopterygii</taxon>
        <taxon>Teleostei</taxon>
        <taxon>Protacanthopterygii</taxon>
        <taxon>Salmoniformes</taxon>
        <taxon>Salmonidae</taxon>
        <taxon>Salmoninae</taxon>
        <taxon>Salmo</taxon>
    </lineage>
</organism>
<evidence type="ECO:0000256" key="6">
    <source>
        <dbReference type="ARBA" id="ARBA00023242"/>
    </source>
</evidence>
<keyword evidence="5" id="KW-0007">Acetylation</keyword>
<name>A0A674AX23_SALTR</name>
<dbReference type="InterPro" id="IPR003107">
    <property type="entry name" value="HAT"/>
</dbReference>
<dbReference type="InterPro" id="IPR011990">
    <property type="entry name" value="TPR-like_helical_dom_sf"/>
</dbReference>
<evidence type="ECO:0000256" key="3">
    <source>
        <dbReference type="ARBA" id="ARBA00022664"/>
    </source>
</evidence>
<dbReference type="GeneTree" id="ENSGT00390000006758"/>
<dbReference type="InterPro" id="IPR008847">
    <property type="entry name" value="Suf"/>
</dbReference>
<keyword evidence="6" id="KW-0539">Nucleus</keyword>
<keyword evidence="2" id="KW-0597">Phosphoprotein</keyword>
<evidence type="ECO:0000256" key="5">
    <source>
        <dbReference type="ARBA" id="ARBA00022990"/>
    </source>
</evidence>
<evidence type="ECO:0000256" key="4">
    <source>
        <dbReference type="ARBA" id="ARBA00022737"/>
    </source>
</evidence>
<evidence type="ECO:0000256" key="7">
    <source>
        <dbReference type="ARBA" id="ARBA00055756"/>
    </source>
</evidence>
<dbReference type="Gene3D" id="1.25.40.1040">
    <property type="match status" value="1"/>
</dbReference>
<evidence type="ECO:0000259" key="13">
    <source>
        <dbReference type="Pfam" id="PF05843"/>
    </source>
</evidence>
<sequence length="681" mass="79022">MSTEATADQAAEYIPEKVKKAEKKLEENPYDLDAWSILIREAQNQPIDKARKTYERLVAQFPSSGRFWKLFIEAEIKAKNYDKVEKLFQRCLMKVLHIDLWKCYLSYVRETKGKLPSYKEKMAQAYDFALDKIGMEIMSYQIWVDYINFLKGVEAVGSYAENQRITAVRRVYQRGCVNPMINIEQLWRDYSKYEEGINVHLAKKMIEDRSRDYMNARRVAKEYETVMKGLDRNAPSVPPQNSPQEAVQVEMWKKYIQWEKSNPLRTEDQTLITKRVMFAYEQCLLVLGHHPDVWYEAAQYLDQSSKLLAEKGDMNNSKVFSDEAANIYERAIGTLLKKNMLLYFSFADYEESRLKHEKVHSIYNRLLAIEDIDPTLVYIQYMKFGRRAEGIKSGRIIFKKAREDMRTRHHVYVTAALMEYYCSKDKSVAFKIFELGLKKYGDIPEYILAYIDYLSHLNEDNNTRVLFERVLTSGSLSPEKSGEIWARFLAFESNIGDLASILKVERRRFTAFKDEYEGKETALLVDRYKFMDLYPCSASELFNRNRSMDIKSNQMYLYSPSYITPGLHPVPGGVFPVPPAAVILMKLLPPPTCFVGPFVQVDELMESFRRCTLPETVDAAVELITGRQPDAGGEGNGSMENHAMTKSLKRPNADSDEEEDKGAVAPPVHDIYRARQQKRIR</sequence>
<keyword evidence="3" id="KW-0507">mRNA processing</keyword>
<dbReference type="Pfam" id="PF05843">
    <property type="entry name" value="Suf"/>
    <property type="match status" value="1"/>
</dbReference>
<dbReference type="SUPFAM" id="SSF48452">
    <property type="entry name" value="TPR-like"/>
    <property type="match status" value="1"/>
</dbReference>
<dbReference type="GO" id="GO:0031124">
    <property type="term" value="P:mRNA 3'-end processing"/>
    <property type="evidence" value="ECO:0007669"/>
    <property type="project" value="InterPro"/>
</dbReference>
<dbReference type="AlphaFoldDB" id="A0A674AX23"/>
<evidence type="ECO:0000256" key="10">
    <source>
        <dbReference type="ARBA" id="ARBA00076953"/>
    </source>
</evidence>
<dbReference type="GO" id="GO:0005634">
    <property type="term" value="C:nucleus"/>
    <property type="evidence" value="ECO:0007669"/>
    <property type="project" value="UniProtKB-SubCell"/>
</dbReference>
<keyword evidence="15" id="KW-1185">Reference proteome</keyword>
<evidence type="ECO:0000256" key="12">
    <source>
        <dbReference type="SAM" id="MobiDB-lite"/>
    </source>
</evidence>
<evidence type="ECO:0000313" key="15">
    <source>
        <dbReference type="Proteomes" id="UP000472277"/>
    </source>
</evidence>
<comment type="subunit">
    <text evidence="8">Homodimer. The CSTF complex is composed of CSTF1 (50 kDa subunit), CSTF2 (64 kDa subunit) and CSTF3 (77 kDa subunit). CSTF3 directly interacts with CSTF1 and CSTF2. Interacts with FIP1L1.</text>
</comment>
<reference evidence="14" key="2">
    <citation type="submission" date="2025-09" db="UniProtKB">
        <authorList>
            <consortium name="Ensembl"/>
        </authorList>
    </citation>
    <scope>IDENTIFICATION</scope>
</reference>
<comment type="subcellular location">
    <subcellularLocation>
        <location evidence="1">Nucleus</location>
    </subcellularLocation>
</comment>
<dbReference type="FunFam" id="1.25.40.10:FF:002655">
    <property type="entry name" value="Cleavage stimulation factor subunit 3"/>
    <property type="match status" value="1"/>
</dbReference>
<accession>A0A674AX23</accession>
<dbReference type="InterPro" id="IPR045243">
    <property type="entry name" value="Rna14-like"/>
</dbReference>
<evidence type="ECO:0000256" key="2">
    <source>
        <dbReference type="ARBA" id="ARBA00022553"/>
    </source>
</evidence>
<dbReference type="GO" id="GO:0003729">
    <property type="term" value="F:mRNA binding"/>
    <property type="evidence" value="ECO:0007669"/>
    <property type="project" value="TreeGrafter"/>
</dbReference>
<dbReference type="PANTHER" id="PTHR19980:SF0">
    <property type="entry name" value="CLEAVAGE STIMULATION FACTOR SUBUNIT 3"/>
    <property type="match status" value="1"/>
</dbReference>
<keyword evidence="4" id="KW-0677">Repeat</keyword>